<evidence type="ECO:0000313" key="1">
    <source>
        <dbReference type="EMBL" id="SVE17983.1"/>
    </source>
</evidence>
<reference evidence="1" key="1">
    <citation type="submission" date="2018-05" db="EMBL/GenBank/DDBJ databases">
        <authorList>
            <person name="Lanie J.A."/>
            <person name="Ng W.-L."/>
            <person name="Kazmierczak K.M."/>
            <person name="Andrzejewski T.M."/>
            <person name="Davidsen T.M."/>
            <person name="Wayne K.J."/>
            <person name="Tettelin H."/>
            <person name="Glass J.I."/>
            <person name="Rusch D."/>
            <person name="Podicherti R."/>
            <person name="Tsui H.-C.T."/>
            <person name="Winkler M.E."/>
        </authorList>
    </citation>
    <scope>NUCLEOTIDE SEQUENCE</scope>
</reference>
<accession>A0A383BDS3</accession>
<dbReference type="AlphaFoldDB" id="A0A383BDS3"/>
<organism evidence="1">
    <name type="scientific">marine metagenome</name>
    <dbReference type="NCBI Taxonomy" id="408172"/>
    <lineage>
        <taxon>unclassified sequences</taxon>
        <taxon>metagenomes</taxon>
        <taxon>ecological metagenomes</taxon>
    </lineage>
</organism>
<name>A0A383BDS3_9ZZZZ</name>
<gene>
    <name evidence="1" type="ORF">METZ01_LOCUS470837</name>
</gene>
<sequence length="101" mass="12004">MKPFDSFWNDLLIDLRTPKKITNWTVKKGNTGENFTAQEKNNHTILCTTPKGSEQSIPRKDFELIYENWEGYLSDRIMRKDFLPDTRFSKYTISIIHQFVN</sequence>
<protein>
    <submittedName>
        <fullName evidence="1">Uncharacterized protein</fullName>
    </submittedName>
</protein>
<dbReference type="EMBL" id="UINC01199515">
    <property type="protein sequence ID" value="SVE17983.1"/>
    <property type="molecule type" value="Genomic_DNA"/>
</dbReference>
<proteinExistence type="predicted"/>